<comment type="caution">
    <text evidence="2">The sequence shown here is derived from an EMBL/GenBank/DDBJ whole genome shotgun (WGS) entry which is preliminary data.</text>
</comment>
<dbReference type="Proteomes" id="UP000787472">
    <property type="component" value="Unassembled WGS sequence"/>
</dbReference>
<dbReference type="EMBL" id="JAAONZ010000016">
    <property type="protein sequence ID" value="NHO67374.1"/>
    <property type="molecule type" value="Genomic_DNA"/>
</dbReference>
<evidence type="ECO:0000313" key="3">
    <source>
        <dbReference type="Proteomes" id="UP000787472"/>
    </source>
</evidence>
<feature type="transmembrane region" description="Helical" evidence="1">
    <location>
        <begin position="128"/>
        <end position="147"/>
    </location>
</feature>
<feature type="transmembrane region" description="Helical" evidence="1">
    <location>
        <begin position="87"/>
        <end position="108"/>
    </location>
</feature>
<gene>
    <name evidence="2" type="ORF">G8770_17655</name>
</gene>
<keyword evidence="1" id="KW-0472">Membrane</keyword>
<accession>A0A9E5MN81</accession>
<protein>
    <submittedName>
        <fullName evidence="2">Uncharacterized protein</fullName>
    </submittedName>
</protein>
<sequence length="156" mass="17457">MNHKKYIALETLISSVVNGCFSFIFAYLVFQKFSEISSNQILVDVIPQSLFVTFFAILVPTLITRHRLKKSTIPSLPYRSNLWPNHVLLRALTGGIAVAVLATGFHFIVLKALTVETFSLHSVLFYKVIYGVALSAMITPKAVLLSLTEYNKGKYT</sequence>
<feature type="transmembrane region" description="Helical" evidence="1">
    <location>
        <begin position="45"/>
        <end position="66"/>
    </location>
</feature>
<proteinExistence type="predicted"/>
<feature type="transmembrane region" description="Helical" evidence="1">
    <location>
        <begin position="7"/>
        <end position="30"/>
    </location>
</feature>
<dbReference type="RefSeq" id="WP_167189936.1">
    <property type="nucleotide sequence ID" value="NZ_JAAONZ010000016.1"/>
</dbReference>
<evidence type="ECO:0000313" key="2">
    <source>
        <dbReference type="EMBL" id="NHO67374.1"/>
    </source>
</evidence>
<keyword evidence="1" id="KW-0812">Transmembrane</keyword>
<reference evidence="2" key="1">
    <citation type="submission" date="2020-03" db="EMBL/GenBank/DDBJ databases">
        <authorList>
            <person name="Guo F."/>
        </authorList>
    </citation>
    <scope>NUCLEOTIDE SEQUENCE</scope>
    <source>
        <strain evidence="2">JCM 30134</strain>
    </source>
</reference>
<keyword evidence="1" id="KW-1133">Transmembrane helix</keyword>
<evidence type="ECO:0000256" key="1">
    <source>
        <dbReference type="SAM" id="Phobius"/>
    </source>
</evidence>
<keyword evidence="3" id="KW-1185">Reference proteome</keyword>
<organism evidence="2 3">
    <name type="scientific">Pseudomaricurvus hydrocarbonicus</name>
    <dbReference type="NCBI Taxonomy" id="1470433"/>
    <lineage>
        <taxon>Bacteria</taxon>
        <taxon>Pseudomonadati</taxon>
        <taxon>Pseudomonadota</taxon>
        <taxon>Gammaproteobacteria</taxon>
        <taxon>Cellvibrionales</taxon>
        <taxon>Cellvibrionaceae</taxon>
        <taxon>Pseudomaricurvus</taxon>
    </lineage>
</organism>
<dbReference type="AlphaFoldDB" id="A0A9E5MN81"/>
<name>A0A9E5MN81_9GAMM</name>